<evidence type="ECO:0000313" key="3">
    <source>
        <dbReference type="Proteomes" id="UP000199391"/>
    </source>
</evidence>
<protein>
    <submittedName>
        <fullName evidence="2">Amino-acid N-acetyltransferase</fullName>
    </submittedName>
</protein>
<feature type="domain" description="N-acetyltransferase" evidence="1">
    <location>
        <begin position="10"/>
        <end position="152"/>
    </location>
</feature>
<dbReference type="PROSITE" id="PS51186">
    <property type="entry name" value="GNAT"/>
    <property type="match status" value="1"/>
</dbReference>
<dbReference type="GO" id="GO:0016747">
    <property type="term" value="F:acyltransferase activity, transferring groups other than amino-acyl groups"/>
    <property type="evidence" value="ECO:0007669"/>
    <property type="project" value="InterPro"/>
</dbReference>
<accession>A0A1I7G705</accession>
<dbReference type="AlphaFoldDB" id="A0A1I7G705"/>
<organism evidence="2 3">
    <name type="scientific">Pseudoduganella namucuonensis</name>
    <dbReference type="NCBI Taxonomy" id="1035707"/>
    <lineage>
        <taxon>Bacteria</taxon>
        <taxon>Pseudomonadati</taxon>
        <taxon>Pseudomonadota</taxon>
        <taxon>Betaproteobacteria</taxon>
        <taxon>Burkholderiales</taxon>
        <taxon>Oxalobacteraceae</taxon>
        <taxon>Telluria group</taxon>
        <taxon>Pseudoduganella</taxon>
    </lineage>
</organism>
<name>A0A1I7G705_9BURK</name>
<dbReference type="SUPFAM" id="SSF55729">
    <property type="entry name" value="Acyl-CoA N-acyltransferases (Nat)"/>
    <property type="match status" value="1"/>
</dbReference>
<dbReference type="Pfam" id="PF00583">
    <property type="entry name" value="Acetyltransf_1"/>
    <property type="match status" value="1"/>
</dbReference>
<dbReference type="InterPro" id="IPR016181">
    <property type="entry name" value="Acyl_CoA_acyltransferase"/>
</dbReference>
<proteinExistence type="predicted"/>
<keyword evidence="3" id="KW-1185">Reference proteome</keyword>
<gene>
    <name evidence="2" type="ORF">SAMN05216552_100384</name>
</gene>
<dbReference type="InterPro" id="IPR000182">
    <property type="entry name" value="GNAT_dom"/>
</dbReference>
<dbReference type="Proteomes" id="UP000199391">
    <property type="component" value="Unassembled WGS sequence"/>
</dbReference>
<dbReference type="NCBIfam" id="NF040501">
    <property type="entry name" value="resist_ArsN2"/>
    <property type="match status" value="1"/>
</dbReference>
<dbReference type="CDD" id="cd04301">
    <property type="entry name" value="NAT_SF"/>
    <property type="match status" value="1"/>
</dbReference>
<keyword evidence="2" id="KW-0808">Transferase</keyword>
<dbReference type="EMBL" id="FPBO01000003">
    <property type="protein sequence ID" value="SFU44036.1"/>
    <property type="molecule type" value="Genomic_DNA"/>
</dbReference>
<evidence type="ECO:0000259" key="1">
    <source>
        <dbReference type="PROSITE" id="PS51186"/>
    </source>
</evidence>
<reference evidence="3" key="1">
    <citation type="submission" date="2016-10" db="EMBL/GenBank/DDBJ databases">
        <authorList>
            <person name="Varghese N."/>
            <person name="Submissions S."/>
        </authorList>
    </citation>
    <scope>NUCLEOTIDE SEQUENCE [LARGE SCALE GENOMIC DNA]</scope>
    <source>
        <strain evidence="3">CGMCC 1.11014</strain>
    </source>
</reference>
<dbReference type="STRING" id="1035707.SAMN05216552_100384"/>
<evidence type="ECO:0000313" key="2">
    <source>
        <dbReference type="EMBL" id="SFU44036.1"/>
    </source>
</evidence>
<sequence>MNAIVAPATIDLRPATADDLPGIERLLAGAGLPSPGADAHPSLFVVGEGADGLVCAGGMERHGAFALLRSVVVADGARGLGLGKRVLARLLEQGRRLDITGFYLLTTAAVDYFKTAGFAVTTRSRVPLAVRQSSQFQGVCPDSAVVMSLCLDRGGQPN</sequence>
<dbReference type="Gene3D" id="3.40.630.30">
    <property type="match status" value="1"/>
</dbReference>
<dbReference type="RefSeq" id="WP_093553899.1">
    <property type="nucleotide sequence ID" value="NZ_FPBO01000003.1"/>
</dbReference>